<reference evidence="1 2" key="1">
    <citation type="submission" date="2019-08" db="EMBL/GenBank/DDBJ databases">
        <title>In-depth cultivation of the pig gut microbiome towards novel bacterial diversity and tailored functional studies.</title>
        <authorList>
            <person name="Wylensek D."/>
            <person name="Hitch T.C.A."/>
            <person name="Clavel T."/>
        </authorList>
    </citation>
    <scope>NUCLEOTIDE SEQUENCE [LARGE SCALE GENOMIC DNA]</scope>
    <source>
        <strain evidence="1 2">LKV-178-WT-2C</strain>
    </source>
</reference>
<evidence type="ECO:0000313" key="2">
    <source>
        <dbReference type="Proteomes" id="UP000450161"/>
    </source>
</evidence>
<comment type="caution">
    <text evidence="1">The sequence shown here is derived from an EMBL/GenBank/DDBJ whole genome shotgun (WGS) entry which is preliminary data.</text>
</comment>
<accession>A0A6I2TV31</accession>
<name>A0A6I2TV31_9BACT</name>
<dbReference type="AlphaFoldDB" id="A0A6I2TV31"/>
<sequence>MHISCCACAYQLLCKRTTAVVRPKILTFSTTYTMFFNNISVIFQQKEGESLTYDTPSFFI</sequence>
<proteinExistence type="predicted"/>
<dbReference type="EMBL" id="VUNF01000008">
    <property type="protein sequence ID" value="MST77225.1"/>
    <property type="molecule type" value="Genomic_DNA"/>
</dbReference>
<evidence type="ECO:0000313" key="1">
    <source>
        <dbReference type="EMBL" id="MST77225.1"/>
    </source>
</evidence>
<gene>
    <name evidence="1" type="ORF">FYJ72_05910</name>
</gene>
<dbReference type="Proteomes" id="UP000450161">
    <property type="component" value="Unassembled WGS sequence"/>
</dbReference>
<organism evidence="1 2">
    <name type="scientific">Segatella copri</name>
    <dbReference type="NCBI Taxonomy" id="165179"/>
    <lineage>
        <taxon>Bacteria</taxon>
        <taxon>Pseudomonadati</taxon>
        <taxon>Bacteroidota</taxon>
        <taxon>Bacteroidia</taxon>
        <taxon>Bacteroidales</taxon>
        <taxon>Prevotellaceae</taxon>
        <taxon>Segatella</taxon>
    </lineage>
</organism>
<protein>
    <submittedName>
        <fullName evidence="1">Uncharacterized protein</fullName>
    </submittedName>
</protein>